<gene>
    <name evidence="2" type="ORF">BC008_26545</name>
</gene>
<dbReference type="Gene3D" id="3.40.50.1010">
    <property type="entry name" value="5'-nuclease"/>
    <property type="match status" value="1"/>
</dbReference>
<keyword evidence="3" id="KW-1185">Reference proteome</keyword>
<dbReference type="Proteomes" id="UP000053372">
    <property type="component" value="Unassembled WGS sequence"/>
</dbReference>
<evidence type="ECO:0000259" key="1">
    <source>
        <dbReference type="Pfam" id="PF01850"/>
    </source>
</evidence>
<protein>
    <recommendedName>
        <fullName evidence="1">PIN domain-containing protein</fullName>
    </recommendedName>
</protein>
<proteinExistence type="predicted"/>
<dbReference type="InterPro" id="IPR002716">
    <property type="entry name" value="PIN_dom"/>
</dbReference>
<evidence type="ECO:0000313" key="2">
    <source>
        <dbReference type="EMBL" id="KST66751.1"/>
    </source>
</evidence>
<reference evidence="2 3" key="1">
    <citation type="journal article" date="2015" name="Genome Announc.">
        <title>Draft Genome of the Euendolithic (true boring) Cyanobacterium Mastigocoleus testarum strain BC008.</title>
        <authorList>
            <person name="Guida B.S."/>
            <person name="Garcia-Pichel F."/>
        </authorList>
    </citation>
    <scope>NUCLEOTIDE SEQUENCE [LARGE SCALE GENOMIC DNA]</scope>
    <source>
        <strain evidence="2 3">BC008</strain>
    </source>
</reference>
<dbReference type="RefSeq" id="WP_058183763.1">
    <property type="nucleotide sequence ID" value="NZ_LMTZ01000094.1"/>
</dbReference>
<dbReference type="EMBL" id="LMTZ01000094">
    <property type="protein sequence ID" value="KST66751.1"/>
    <property type="molecule type" value="Genomic_DNA"/>
</dbReference>
<feature type="domain" description="PIN" evidence="1">
    <location>
        <begin position="4"/>
        <end position="81"/>
    </location>
</feature>
<name>A0A0V7ZRM0_9CYAN</name>
<comment type="caution">
    <text evidence="2">The sequence shown here is derived from an EMBL/GenBank/DDBJ whole genome shotgun (WGS) entry which is preliminary data.</text>
</comment>
<dbReference type="AlphaFoldDB" id="A0A0V7ZRM0"/>
<dbReference type="Pfam" id="PF01850">
    <property type="entry name" value="PIN"/>
    <property type="match status" value="1"/>
</dbReference>
<dbReference type="OrthoDB" id="9815354at2"/>
<accession>A0A0V7ZRM0</accession>
<sequence>MTFLCDTNIISELARPKPNSGVLSWSAKVSSINLSVITVEEICYGLAAKPNPRIEQWFEQFLGNYCSIVPITVNIAKLSGKL</sequence>
<evidence type="ECO:0000313" key="3">
    <source>
        <dbReference type="Proteomes" id="UP000053372"/>
    </source>
</evidence>
<organism evidence="2 3">
    <name type="scientific">Mastigocoleus testarum BC008</name>
    <dbReference type="NCBI Taxonomy" id="371196"/>
    <lineage>
        <taxon>Bacteria</taxon>
        <taxon>Bacillati</taxon>
        <taxon>Cyanobacteriota</taxon>
        <taxon>Cyanophyceae</taxon>
        <taxon>Nostocales</taxon>
        <taxon>Hapalosiphonaceae</taxon>
        <taxon>Mastigocoleus</taxon>
    </lineage>
</organism>
<dbReference type="InterPro" id="IPR029060">
    <property type="entry name" value="PIN-like_dom_sf"/>
</dbReference>
<dbReference type="SUPFAM" id="SSF88723">
    <property type="entry name" value="PIN domain-like"/>
    <property type="match status" value="1"/>
</dbReference>